<evidence type="ECO:0000313" key="3">
    <source>
        <dbReference type="EMBL" id="GIJ56035.1"/>
    </source>
</evidence>
<dbReference type="RefSeq" id="WP_203993694.1">
    <property type="nucleotide sequence ID" value="NZ_BOPG01000023.1"/>
</dbReference>
<accession>A0A8J4DYV2</accession>
<dbReference type="InterPro" id="IPR000421">
    <property type="entry name" value="FA58C"/>
</dbReference>
<dbReference type="Gene3D" id="2.120.10.10">
    <property type="match status" value="1"/>
</dbReference>
<dbReference type="Gene3D" id="2.60.120.260">
    <property type="entry name" value="Galactose-binding domain-like"/>
    <property type="match status" value="1"/>
</dbReference>
<feature type="domain" description="F5/8 type C" evidence="2">
    <location>
        <begin position="423"/>
        <end position="570"/>
    </location>
</feature>
<dbReference type="SUPFAM" id="SSF49785">
    <property type="entry name" value="Galactose-binding domain-like"/>
    <property type="match status" value="1"/>
</dbReference>
<gene>
    <name evidence="3" type="ORF">Vau01_035510</name>
</gene>
<evidence type="ECO:0000259" key="2">
    <source>
        <dbReference type="PROSITE" id="PS50022"/>
    </source>
</evidence>
<dbReference type="InterPro" id="IPR011040">
    <property type="entry name" value="Sialidase"/>
</dbReference>
<dbReference type="AlphaFoldDB" id="A0A8J4DYV2"/>
<feature type="signal peptide" evidence="1">
    <location>
        <begin position="1"/>
        <end position="24"/>
    </location>
</feature>
<dbReference type="SUPFAM" id="SSF50939">
    <property type="entry name" value="Sialidases"/>
    <property type="match status" value="1"/>
</dbReference>
<proteinExistence type="predicted"/>
<dbReference type="InterPro" id="IPR008979">
    <property type="entry name" value="Galactose-bd-like_sf"/>
</dbReference>
<dbReference type="InterPro" id="IPR036278">
    <property type="entry name" value="Sialidase_sf"/>
</dbReference>
<dbReference type="PROSITE" id="PS50022">
    <property type="entry name" value="FA58C_3"/>
    <property type="match status" value="1"/>
</dbReference>
<name>A0A8J4DYV2_9ACTN</name>
<dbReference type="Pfam" id="PF00754">
    <property type="entry name" value="F5_F8_type_C"/>
    <property type="match status" value="1"/>
</dbReference>
<sequence>MKRTVAALSAVCALTLAMATGSGAEPVGTPAAAAVPAGVTGPPVPDTARSGGDPNAPFIGQQKYSTVYEGVPGEIAGNPFADAVDGVDEDGRPSRTVLVSWQANEDVAAAASERTLIRSTDNGHSFPSGYADGISGVYRKLRDGGILGVEFIPATVLDAHRLLLLQKRSGDGGRTWKTERSLFTTDRTFDSAAFDRGIRVHRDIVEDPQGNLLMTYYTASQGDSAGSSEVAISRDKGRTWRRYATVFPAQGNRSFNETGISWAVNGELVAVARSHVGSTLSQMHTARSADGGKTWSAAVPVTISTASGEPAPQTGVMPMLRLLPNGIMSLTFGRPDNWVAISPDGLGNSFEQAQVTYQNFPEQDTGAFQRSHGSSGNGASAVVGSNRILQVGDNCAPSWGCPATDSGFQVDGEYRVWKKFIDIAAPGVGRIDLLSKFHSGQITVDTDMKGTNRNLPEMRPVGAIDGSTDWAASAVRATRDGTGTYTLNLDRVYTLTKAGLSLHPGLPSTAVVEVSTDRTQWTKVVDIGSLRSYALTYYPIDRVAARYVRVTVADPNRGLALLNEIELYSTADSFENDAVGYVPRGYTNAIGATVTTKDTGGDGHALRLADAWNDKIAQATWVSALAPAQNLGFRFQSVGYARSLSFVTNGVTASGAPVPAFQIAVQSDGRLAWYSAATRAWTKFTTVEQAIPQKQWRGIEVRATLTAAEVFIDGTLVGTVPPTNTGVTALTGHTFSTSGTTPTYDNFVIDDVEQTS</sequence>
<feature type="chain" id="PRO_5035214890" description="F5/8 type C domain-containing protein" evidence="1">
    <location>
        <begin position="25"/>
        <end position="756"/>
    </location>
</feature>
<dbReference type="Pfam" id="PF13088">
    <property type="entry name" value="BNR_2"/>
    <property type="match status" value="1"/>
</dbReference>
<dbReference type="CDD" id="cd15482">
    <property type="entry name" value="Sialidase_non-viral"/>
    <property type="match status" value="1"/>
</dbReference>
<dbReference type="EMBL" id="BOPG01000023">
    <property type="protein sequence ID" value="GIJ56035.1"/>
    <property type="molecule type" value="Genomic_DNA"/>
</dbReference>
<evidence type="ECO:0000313" key="4">
    <source>
        <dbReference type="Proteomes" id="UP000612585"/>
    </source>
</evidence>
<keyword evidence="4" id="KW-1185">Reference proteome</keyword>
<comment type="caution">
    <text evidence="3">The sequence shown here is derived from an EMBL/GenBank/DDBJ whole genome shotgun (WGS) entry which is preliminary data.</text>
</comment>
<organism evidence="3 4">
    <name type="scientific">Virgisporangium aurantiacum</name>
    <dbReference type="NCBI Taxonomy" id="175570"/>
    <lineage>
        <taxon>Bacteria</taxon>
        <taxon>Bacillati</taxon>
        <taxon>Actinomycetota</taxon>
        <taxon>Actinomycetes</taxon>
        <taxon>Micromonosporales</taxon>
        <taxon>Micromonosporaceae</taxon>
        <taxon>Virgisporangium</taxon>
    </lineage>
</organism>
<evidence type="ECO:0000256" key="1">
    <source>
        <dbReference type="SAM" id="SignalP"/>
    </source>
</evidence>
<reference evidence="3" key="1">
    <citation type="submission" date="2021-01" db="EMBL/GenBank/DDBJ databases">
        <title>Whole genome shotgun sequence of Virgisporangium aurantiacum NBRC 16421.</title>
        <authorList>
            <person name="Komaki H."/>
            <person name="Tamura T."/>
        </authorList>
    </citation>
    <scope>NUCLEOTIDE SEQUENCE</scope>
    <source>
        <strain evidence="3">NBRC 16421</strain>
    </source>
</reference>
<dbReference type="Proteomes" id="UP000612585">
    <property type="component" value="Unassembled WGS sequence"/>
</dbReference>
<keyword evidence="1" id="KW-0732">Signal</keyword>
<protein>
    <recommendedName>
        <fullName evidence="2">F5/8 type C domain-containing protein</fullName>
    </recommendedName>
</protein>